<dbReference type="InterPro" id="IPR043502">
    <property type="entry name" value="DNA/RNA_pol_sf"/>
</dbReference>
<organism evidence="2 3">
    <name type="scientific">Araneus ventricosus</name>
    <name type="common">Orbweaver spider</name>
    <name type="synonym">Epeira ventricosa</name>
    <dbReference type="NCBI Taxonomy" id="182803"/>
    <lineage>
        <taxon>Eukaryota</taxon>
        <taxon>Metazoa</taxon>
        <taxon>Ecdysozoa</taxon>
        <taxon>Arthropoda</taxon>
        <taxon>Chelicerata</taxon>
        <taxon>Arachnida</taxon>
        <taxon>Araneae</taxon>
        <taxon>Araneomorphae</taxon>
        <taxon>Entelegynae</taxon>
        <taxon>Araneoidea</taxon>
        <taxon>Araneidae</taxon>
        <taxon>Araneus</taxon>
    </lineage>
</organism>
<dbReference type="Proteomes" id="UP000499080">
    <property type="component" value="Unassembled WGS sequence"/>
</dbReference>
<sequence>MNEKKKKKLKNKSTKMKCRRQEKIQERKRKMPKSDSTVRPVGDYRKLNAITDFDSYPTPYLHDFAHALHGRHDIPQAAIAERINNIRPDDDHPTPHVELSLEQRTEFAISSVINAADPPGLTWAAIAERINNIRPENDHPTPHVELSLEQRTEFAISSVISAADPPGLTWAAIAERIKDIWPDDDHPTPHVELSREQRTEFAISSVISAADPPDLTWVTLGYPLYHWALGQDAPINTNFKIIGKDMIASGKLGQLCQIIYPPGPLKQSEKELLRFTRPAVNKRKKS</sequence>
<accession>A0A4Y2NY59</accession>
<name>A0A4Y2NY59_ARAVE</name>
<feature type="region of interest" description="Disordered" evidence="1">
    <location>
        <begin position="1"/>
        <end position="39"/>
    </location>
</feature>
<keyword evidence="3" id="KW-1185">Reference proteome</keyword>
<proteinExistence type="predicted"/>
<dbReference type="SUPFAM" id="SSF56672">
    <property type="entry name" value="DNA/RNA polymerases"/>
    <property type="match status" value="1"/>
</dbReference>
<dbReference type="AlphaFoldDB" id="A0A4Y2NY59"/>
<reference evidence="2 3" key="1">
    <citation type="journal article" date="2019" name="Sci. Rep.">
        <title>Orb-weaving spider Araneus ventricosus genome elucidates the spidroin gene catalogue.</title>
        <authorList>
            <person name="Kono N."/>
            <person name="Nakamura H."/>
            <person name="Ohtoshi R."/>
            <person name="Moran D.A.P."/>
            <person name="Shinohara A."/>
            <person name="Yoshida Y."/>
            <person name="Fujiwara M."/>
            <person name="Mori M."/>
            <person name="Tomita M."/>
            <person name="Arakawa K."/>
        </authorList>
    </citation>
    <scope>NUCLEOTIDE SEQUENCE [LARGE SCALE GENOMIC DNA]</scope>
</reference>
<dbReference type="Gene3D" id="3.30.70.270">
    <property type="match status" value="1"/>
</dbReference>
<gene>
    <name evidence="2" type="ORF">AVEN_262629_1</name>
</gene>
<dbReference type="EMBL" id="BGPR01009998">
    <property type="protein sequence ID" value="GBN43649.1"/>
    <property type="molecule type" value="Genomic_DNA"/>
</dbReference>
<comment type="caution">
    <text evidence="2">The sequence shown here is derived from an EMBL/GenBank/DDBJ whole genome shotgun (WGS) entry which is preliminary data.</text>
</comment>
<dbReference type="Gene3D" id="3.10.10.10">
    <property type="entry name" value="HIV Type 1 Reverse Transcriptase, subunit A, domain 1"/>
    <property type="match status" value="1"/>
</dbReference>
<evidence type="ECO:0000313" key="2">
    <source>
        <dbReference type="EMBL" id="GBN43649.1"/>
    </source>
</evidence>
<evidence type="ECO:0000313" key="3">
    <source>
        <dbReference type="Proteomes" id="UP000499080"/>
    </source>
</evidence>
<feature type="compositionally biased region" description="Basic residues" evidence="1">
    <location>
        <begin position="1"/>
        <end position="18"/>
    </location>
</feature>
<evidence type="ECO:0000256" key="1">
    <source>
        <dbReference type="SAM" id="MobiDB-lite"/>
    </source>
</evidence>
<dbReference type="InterPro" id="IPR043128">
    <property type="entry name" value="Rev_trsase/Diguanyl_cyclase"/>
</dbReference>
<protein>
    <submittedName>
        <fullName evidence="2">Uncharacterized protein</fullName>
    </submittedName>
</protein>
<dbReference type="GO" id="GO:0071897">
    <property type="term" value="P:DNA biosynthetic process"/>
    <property type="evidence" value="ECO:0007669"/>
    <property type="project" value="UniProtKB-ARBA"/>
</dbReference>